<keyword evidence="1" id="KW-0812">Transmembrane</keyword>
<reference evidence="2" key="1">
    <citation type="submission" date="2018-02" db="EMBL/GenBank/DDBJ databases">
        <title>Rhizophora mucronata_Transcriptome.</title>
        <authorList>
            <person name="Meera S.P."/>
            <person name="Sreeshan A."/>
            <person name="Augustine A."/>
        </authorList>
    </citation>
    <scope>NUCLEOTIDE SEQUENCE</scope>
    <source>
        <tissue evidence="2">Leaf</tissue>
    </source>
</reference>
<keyword evidence="1" id="KW-0472">Membrane</keyword>
<dbReference type="AlphaFoldDB" id="A0A2P2QIG6"/>
<evidence type="ECO:0000313" key="2">
    <source>
        <dbReference type="EMBL" id="MBX66798.1"/>
    </source>
</evidence>
<dbReference type="EMBL" id="GGEC01086314">
    <property type="protein sequence ID" value="MBX66798.1"/>
    <property type="molecule type" value="Transcribed_RNA"/>
</dbReference>
<proteinExistence type="predicted"/>
<feature type="transmembrane region" description="Helical" evidence="1">
    <location>
        <begin position="6"/>
        <end position="30"/>
    </location>
</feature>
<organism evidence="2">
    <name type="scientific">Rhizophora mucronata</name>
    <name type="common">Asiatic mangrove</name>
    <dbReference type="NCBI Taxonomy" id="61149"/>
    <lineage>
        <taxon>Eukaryota</taxon>
        <taxon>Viridiplantae</taxon>
        <taxon>Streptophyta</taxon>
        <taxon>Embryophyta</taxon>
        <taxon>Tracheophyta</taxon>
        <taxon>Spermatophyta</taxon>
        <taxon>Magnoliopsida</taxon>
        <taxon>eudicotyledons</taxon>
        <taxon>Gunneridae</taxon>
        <taxon>Pentapetalae</taxon>
        <taxon>rosids</taxon>
        <taxon>fabids</taxon>
        <taxon>Malpighiales</taxon>
        <taxon>Rhizophoraceae</taxon>
        <taxon>Rhizophora</taxon>
    </lineage>
</organism>
<accession>A0A2P2QIG6</accession>
<name>A0A2P2QIG6_RHIMU</name>
<evidence type="ECO:0000256" key="1">
    <source>
        <dbReference type="SAM" id="Phobius"/>
    </source>
</evidence>
<sequence length="41" mass="4672">MFGSLVLITFVDYLVGMVLLCVFFIHLFMYPSSCVTHSNII</sequence>
<protein>
    <submittedName>
        <fullName evidence="2">Uncharacterized protein</fullName>
    </submittedName>
</protein>
<keyword evidence="1" id="KW-1133">Transmembrane helix</keyword>